<name>A0A9W4N9Y9_9EURO</name>
<accession>A0A9W4N9Y9</accession>
<organism evidence="1 2">
    <name type="scientific">Penicillium salamii</name>
    <dbReference type="NCBI Taxonomy" id="1612424"/>
    <lineage>
        <taxon>Eukaryota</taxon>
        <taxon>Fungi</taxon>
        <taxon>Dikarya</taxon>
        <taxon>Ascomycota</taxon>
        <taxon>Pezizomycotina</taxon>
        <taxon>Eurotiomycetes</taxon>
        <taxon>Eurotiomycetidae</taxon>
        <taxon>Eurotiales</taxon>
        <taxon>Aspergillaceae</taxon>
        <taxon>Penicillium</taxon>
    </lineage>
</organism>
<dbReference type="AlphaFoldDB" id="A0A9W4N9Y9"/>
<sequence length="355" mass="40885">MRPSIFDRCSSDTKHEKSNLLRTSIFTLCLRALCKFRFPNRASASNLGAACRSSYIVIHRYSFSSRVNVLFSISCARIFSNTSTMTEPRMPTNPLPRASVYDWFRESKLRPAGDYGKRVGKFKVRAILYDTEPKRLFYQIDAFVDVIISDHVIREIVQRERFLKNELRTFEKIGPIVDHNKEEEYSQELANLPRQYSEAEHKLYQAETKIPGGFMRSGYDDLRQDPTWYLRTELVEDCKKKGGCCGRSCGCCLDRHEQAARNRGLGHCTPSCACCVSERGFDFAARERRRVIDDLENRMYDDDPTFVIQMIEAFFLLPPKKPHDKKQIVSNRGQKSSGNLWKTLKGKTNILGAGL</sequence>
<gene>
    <name evidence="1" type="ORF">PSALAMII_LOCUS2153</name>
</gene>
<dbReference type="EMBL" id="CAJVPD010000099">
    <property type="protein sequence ID" value="CAG8314703.1"/>
    <property type="molecule type" value="Genomic_DNA"/>
</dbReference>
<reference evidence="1" key="1">
    <citation type="submission" date="2021-07" db="EMBL/GenBank/DDBJ databases">
        <authorList>
            <person name="Branca A.L. A."/>
        </authorList>
    </citation>
    <scope>NUCLEOTIDE SEQUENCE</scope>
</reference>
<evidence type="ECO:0000313" key="1">
    <source>
        <dbReference type="EMBL" id="CAG8314703.1"/>
    </source>
</evidence>
<evidence type="ECO:0000313" key="2">
    <source>
        <dbReference type="Proteomes" id="UP001152592"/>
    </source>
</evidence>
<comment type="caution">
    <text evidence="1">The sequence shown here is derived from an EMBL/GenBank/DDBJ whole genome shotgun (WGS) entry which is preliminary data.</text>
</comment>
<protein>
    <submittedName>
        <fullName evidence="1">Uncharacterized protein</fullName>
    </submittedName>
</protein>
<dbReference type="Proteomes" id="UP001152592">
    <property type="component" value="Unassembled WGS sequence"/>
</dbReference>
<dbReference type="OrthoDB" id="3065412at2759"/>
<proteinExistence type="predicted"/>